<feature type="transmembrane region" description="Helical" evidence="1">
    <location>
        <begin position="16"/>
        <end position="36"/>
    </location>
</feature>
<dbReference type="Pfam" id="PF07187">
    <property type="entry name" value="DUF1405"/>
    <property type="match status" value="1"/>
</dbReference>
<dbReference type="PANTHER" id="PTHR40042:SF1">
    <property type="entry name" value="DUF1405 DOMAIN-CONTAINING PROTEIN"/>
    <property type="match status" value="1"/>
</dbReference>
<organism evidence="2 3">
    <name type="scientific">Paenibacillus zeisoli</name>
    <dbReference type="NCBI Taxonomy" id="2496267"/>
    <lineage>
        <taxon>Bacteria</taxon>
        <taxon>Bacillati</taxon>
        <taxon>Bacillota</taxon>
        <taxon>Bacilli</taxon>
        <taxon>Bacillales</taxon>
        <taxon>Paenibacillaceae</taxon>
        <taxon>Paenibacillus</taxon>
    </lineage>
</organism>
<sequence>MNISYWWSREFLTSRGFLWLLFIFNLLGTIYGYYWYGHQIDYTVAHNPLWQVIFVPDSPTASLFFTLSLCFLLWSEALKKLGAIRVLIESLAVVTSVKYGVWAVSIIFAGAYQGNMIGWQEWMLVASHTAMAVEALLYVRFYKFGAGILLGAGLWTLLNDMVDYTYGVFPWLPVQLMDDLTSVRNFTVALTLLSVLAGWLALRQRDRSMLP</sequence>
<dbReference type="InterPro" id="IPR009845">
    <property type="entry name" value="DUF1405"/>
</dbReference>
<evidence type="ECO:0000256" key="1">
    <source>
        <dbReference type="SAM" id="Phobius"/>
    </source>
</evidence>
<dbReference type="EMBL" id="RZNX01000001">
    <property type="protein sequence ID" value="RUT36061.1"/>
    <property type="molecule type" value="Genomic_DNA"/>
</dbReference>
<feature type="transmembrane region" description="Helical" evidence="1">
    <location>
        <begin position="144"/>
        <end position="162"/>
    </location>
</feature>
<feature type="transmembrane region" description="Helical" evidence="1">
    <location>
        <begin position="48"/>
        <end position="74"/>
    </location>
</feature>
<evidence type="ECO:0000313" key="2">
    <source>
        <dbReference type="EMBL" id="RUT36061.1"/>
    </source>
</evidence>
<dbReference type="Proteomes" id="UP000272464">
    <property type="component" value="Unassembled WGS sequence"/>
</dbReference>
<protein>
    <submittedName>
        <fullName evidence="2">DUF1405 domain-containing protein</fullName>
    </submittedName>
</protein>
<keyword evidence="3" id="KW-1185">Reference proteome</keyword>
<dbReference type="OrthoDB" id="152213at2"/>
<keyword evidence="1" id="KW-1133">Transmembrane helix</keyword>
<gene>
    <name evidence="2" type="ORF">EJP77_03460</name>
</gene>
<dbReference type="AlphaFoldDB" id="A0A433XPN8"/>
<dbReference type="PANTHER" id="PTHR40042">
    <property type="entry name" value="HYPOTHETICAL MEMBRANE SPANNING PROTEIN"/>
    <property type="match status" value="1"/>
</dbReference>
<proteinExistence type="predicted"/>
<dbReference type="RefSeq" id="WP_127197757.1">
    <property type="nucleotide sequence ID" value="NZ_RZNX01000001.1"/>
</dbReference>
<accession>A0A433XPN8</accession>
<reference evidence="2 3" key="1">
    <citation type="submission" date="2018-12" db="EMBL/GenBank/DDBJ databases">
        <authorList>
            <person name="Sun L."/>
            <person name="Chen Z."/>
        </authorList>
    </citation>
    <scope>NUCLEOTIDE SEQUENCE [LARGE SCALE GENOMIC DNA]</scope>
    <source>
        <strain evidence="2 3">3-5-3</strain>
    </source>
</reference>
<name>A0A433XPN8_9BACL</name>
<keyword evidence="1" id="KW-0472">Membrane</keyword>
<feature type="transmembrane region" description="Helical" evidence="1">
    <location>
        <begin position="182"/>
        <end position="202"/>
    </location>
</feature>
<evidence type="ECO:0000313" key="3">
    <source>
        <dbReference type="Proteomes" id="UP000272464"/>
    </source>
</evidence>
<keyword evidence="1" id="KW-0812">Transmembrane</keyword>
<comment type="caution">
    <text evidence="2">The sequence shown here is derived from an EMBL/GenBank/DDBJ whole genome shotgun (WGS) entry which is preliminary data.</text>
</comment>